<dbReference type="EC" id="5.3.1.5" evidence="3 9"/>
<dbReference type="InterPro" id="IPR001998">
    <property type="entry name" value="Xylose_isomerase"/>
</dbReference>
<dbReference type="EMBL" id="UAVU01000003">
    <property type="protein sequence ID" value="SQA98635.1"/>
    <property type="molecule type" value="Genomic_DNA"/>
</dbReference>
<name>A0A2X2TGZ1_9ENTR</name>
<dbReference type="AlphaFoldDB" id="A0A2X2TGZ1"/>
<keyword evidence="6 9" id="KW-0413">Isomerase</keyword>
<evidence type="ECO:0000256" key="7">
    <source>
        <dbReference type="ARBA" id="ARBA00023277"/>
    </source>
</evidence>
<protein>
    <recommendedName>
        <fullName evidence="3 9">Xylose isomerase</fullName>
        <ecNumber evidence="3 9">5.3.1.5</ecNumber>
    </recommendedName>
</protein>
<accession>A0A2X2TGZ1</accession>
<evidence type="ECO:0000256" key="2">
    <source>
        <dbReference type="ARBA" id="ARBA00011881"/>
    </source>
</evidence>
<evidence type="ECO:0000256" key="10">
    <source>
        <dbReference type="RuleBase" id="RU000610"/>
    </source>
</evidence>
<dbReference type="PROSITE" id="PS51415">
    <property type="entry name" value="XYLOSE_ISOMERASE"/>
    <property type="match status" value="1"/>
</dbReference>
<dbReference type="GO" id="GO:0009045">
    <property type="term" value="F:xylose isomerase activity"/>
    <property type="evidence" value="ECO:0007669"/>
    <property type="project" value="UniProtKB-EC"/>
</dbReference>
<proteinExistence type="inferred from homology"/>
<evidence type="ECO:0000256" key="5">
    <source>
        <dbReference type="ARBA" id="ARBA00022723"/>
    </source>
</evidence>
<dbReference type="PANTHER" id="PTHR48408">
    <property type="match status" value="1"/>
</dbReference>
<comment type="similarity">
    <text evidence="1 9">Belongs to the xylose isomerase family.</text>
</comment>
<dbReference type="SUPFAM" id="SSF51658">
    <property type="entry name" value="Xylose isomerase-like"/>
    <property type="match status" value="1"/>
</dbReference>
<dbReference type="GO" id="GO:0005737">
    <property type="term" value="C:cytoplasm"/>
    <property type="evidence" value="ECO:0007669"/>
    <property type="project" value="UniProtKB-SubCell"/>
</dbReference>
<dbReference type="PRINTS" id="PR00688">
    <property type="entry name" value="XYLOSISMRASE"/>
</dbReference>
<comment type="catalytic activity">
    <reaction evidence="8 9">
        <text>alpha-D-xylose = alpha-D-xylulofuranose</text>
        <dbReference type="Rhea" id="RHEA:22816"/>
        <dbReference type="ChEBI" id="CHEBI:28518"/>
        <dbReference type="ChEBI" id="CHEBI:188998"/>
        <dbReference type="EC" id="5.3.1.5"/>
    </reaction>
</comment>
<evidence type="ECO:0000256" key="6">
    <source>
        <dbReference type="ARBA" id="ARBA00023235"/>
    </source>
</evidence>
<gene>
    <name evidence="11" type="primary">xylA_2</name>
    <name evidence="11" type="ORF">NCTC12120_02531</name>
</gene>
<evidence type="ECO:0000256" key="4">
    <source>
        <dbReference type="ARBA" id="ARBA00022629"/>
    </source>
</evidence>
<evidence type="ECO:0000256" key="9">
    <source>
        <dbReference type="RuleBase" id="RU000609"/>
    </source>
</evidence>
<keyword evidence="4 9" id="KW-0859">Xylose metabolism</keyword>
<dbReference type="GO" id="GO:0042732">
    <property type="term" value="P:D-xylose metabolic process"/>
    <property type="evidence" value="ECO:0007669"/>
    <property type="project" value="UniProtKB-KW"/>
</dbReference>
<comment type="subunit">
    <text evidence="2 10">Homotetramer.</text>
</comment>
<evidence type="ECO:0000313" key="11">
    <source>
        <dbReference type="EMBL" id="SQA98635.1"/>
    </source>
</evidence>
<dbReference type="GO" id="GO:0046872">
    <property type="term" value="F:metal ion binding"/>
    <property type="evidence" value="ECO:0007669"/>
    <property type="project" value="UniProtKB-KW"/>
</dbReference>
<keyword evidence="7 9" id="KW-0119">Carbohydrate metabolism</keyword>
<dbReference type="PANTHER" id="PTHR48408:SF1">
    <property type="entry name" value="XYLOSE ISOMERASE"/>
    <property type="match status" value="1"/>
</dbReference>
<sequence length="146" mass="16412">MDANRGDPQLGWDTDQFPNSVEENALVMYEILKAGGFTTGGLNFDAKVRRQSTDKYDLFYGHIGAMDTMALALKVAARMVEDGELDKRVAKRYAGWNSELGQQILKGQISLAQLAQYAEQHKLAPQHQSGHQELLENLINHYLFDN</sequence>
<organism evidence="11 12">
    <name type="scientific">Cedecea neteri</name>
    <dbReference type="NCBI Taxonomy" id="158822"/>
    <lineage>
        <taxon>Bacteria</taxon>
        <taxon>Pseudomonadati</taxon>
        <taxon>Pseudomonadota</taxon>
        <taxon>Gammaproteobacteria</taxon>
        <taxon>Enterobacterales</taxon>
        <taxon>Enterobacteriaceae</taxon>
        <taxon>Cedecea</taxon>
    </lineage>
</organism>
<evidence type="ECO:0000256" key="3">
    <source>
        <dbReference type="ARBA" id="ARBA00011958"/>
    </source>
</evidence>
<reference evidence="11 12" key="1">
    <citation type="submission" date="2018-06" db="EMBL/GenBank/DDBJ databases">
        <authorList>
            <consortium name="Pathogen Informatics"/>
            <person name="Doyle S."/>
        </authorList>
    </citation>
    <scope>NUCLEOTIDE SEQUENCE [LARGE SCALE GENOMIC DNA]</scope>
    <source>
        <strain evidence="11 12">NCTC12120</strain>
    </source>
</reference>
<evidence type="ECO:0000313" key="12">
    <source>
        <dbReference type="Proteomes" id="UP000251197"/>
    </source>
</evidence>
<keyword evidence="5 9" id="KW-0479">Metal-binding</keyword>
<dbReference type="InterPro" id="IPR036237">
    <property type="entry name" value="Xyl_isomerase-like_sf"/>
</dbReference>
<evidence type="ECO:0000256" key="1">
    <source>
        <dbReference type="ARBA" id="ARBA00005765"/>
    </source>
</evidence>
<evidence type="ECO:0000256" key="8">
    <source>
        <dbReference type="ARBA" id="ARBA00033659"/>
    </source>
</evidence>
<dbReference type="Proteomes" id="UP000251197">
    <property type="component" value="Unassembled WGS sequence"/>
</dbReference>
<comment type="subcellular location">
    <subcellularLocation>
        <location evidence="10">Cytoplasm</location>
    </subcellularLocation>
</comment>
<dbReference type="Gene3D" id="3.20.20.150">
    <property type="entry name" value="Divalent-metal-dependent TIM barrel enzymes"/>
    <property type="match status" value="1"/>
</dbReference>